<evidence type="ECO:0000313" key="4">
    <source>
        <dbReference type="Proteomes" id="UP001556196"/>
    </source>
</evidence>
<organism evidence="3 4">
    <name type="scientific">Mesorhizobium marinum</name>
    <dbReference type="NCBI Taxonomy" id="3228790"/>
    <lineage>
        <taxon>Bacteria</taxon>
        <taxon>Pseudomonadati</taxon>
        <taxon>Pseudomonadota</taxon>
        <taxon>Alphaproteobacteria</taxon>
        <taxon>Hyphomicrobiales</taxon>
        <taxon>Phyllobacteriaceae</taxon>
        <taxon>Mesorhizobium</taxon>
    </lineage>
</organism>
<evidence type="ECO:0000313" key="3">
    <source>
        <dbReference type="EMBL" id="MEW9808339.1"/>
    </source>
</evidence>
<feature type="chain" id="PRO_5045100288" evidence="1">
    <location>
        <begin position="23"/>
        <end position="179"/>
    </location>
</feature>
<reference evidence="3 4" key="1">
    <citation type="submission" date="2024-06" db="EMBL/GenBank/DDBJ databases">
        <authorList>
            <person name="Tuo L."/>
        </authorList>
    </citation>
    <scope>NUCLEOTIDE SEQUENCE [LARGE SCALE GENOMIC DNA]</scope>
    <source>
        <strain evidence="3 4">ZMM04-5</strain>
    </source>
</reference>
<evidence type="ECO:0000259" key="2">
    <source>
        <dbReference type="Pfam" id="PF14300"/>
    </source>
</evidence>
<dbReference type="Gene3D" id="1.20.1420.60">
    <property type="match status" value="1"/>
</dbReference>
<dbReference type="Pfam" id="PF14300">
    <property type="entry name" value="DMP19"/>
    <property type="match status" value="1"/>
</dbReference>
<dbReference type="RefSeq" id="WP_367725558.1">
    <property type="nucleotide sequence ID" value="NZ_JBFOCH010000020.1"/>
</dbReference>
<dbReference type="InterPro" id="IPR025402">
    <property type="entry name" value="DMP19_C"/>
</dbReference>
<dbReference type="Proteomes" id="UP001556196">
    <property type="component" value="Unassembled WGS sequence"/>
</dbReference>
<dbReference type="EMBL" id="JBFOCI010000007">
    <property type="protein sequence ID" value="MEW9808339.1"/>
    <property type="molecule type" value="Genomic_DNA"/>
</dbReference>
<feature type="domain" description="DNA mimic protein DMP19 C-terminal" evidence="2">
    <location>
        <begin position="61"/>
        <end position="162"/>
    </location>
</feature>
<accession>A0ABV3R4U2</accession>
<feature type="signal peptide" evidence="1">
    <location>
        <begin position="1"/>
        <end position="22"/>
    </location>
</feature>
<comment type="caution">
    <text evidence="3">The sequence shown here is derived from an EMBL/GenBank/DDBJ whole genome shotgun (WGS) entry which is preliminary data.</text>
</comment>
<gene>
    <name evidence="3" type="ORF">ABUE31_20300</name>
</gene>
<protein>
    <submittedName>
        <fullName evidence="3">DUF4375 domain-containing protein</fullName>
    </submittedName>
</protein>
<sequence length="179" mass="20239">MRRFIFATALAVVVVALGKPIAAEEPNIQLPSGSLLFDKYKDEFWAALEHRPLYDALIRRLPANVPEAVAAWWLTAEVENGGFDQYFHNSYGAMIDEAIRGLELTGQIKFASAARLAKDEFGGEVPFDREKRMLAVETICDKNDRCWSAAQAVYYSVADDEWARYRDQADEFAKALLNR</sequence>
<keyword evidence="4" id="KW-1185">Reference proteome</keyword>
<evidence type="ECO:0000256" key="1">
    <source>
        <dbReference type="SAM" id="SignalP"/>
    </source>
</evidence>
<name>A0ABV3R4U2_9HYPH</name>
<keyword evidence="1" id="KW-0732">Signal</keyword>
<proteinExistence type="predicted"/>